<evidence type="ECO:0000256" key="2">
    <source>
        <dbReference type="ARBA" id="ARBA00023125"/>
    </source>
</evidence>
<dbReference type="SUPFAM" id="SSF46689">
    <property type="entry name" value="Homeodomain-like"/>
    <property type="match status" value="2"/>
</dbReference>
<name>A0A8J8MNS8_9FIRM</name>
<dbReference type="InterPro" id="IPR018060">
    <property type="entry name" value="HTH_AraC"/>
</dbReference>
<evidence type="ECO:0000313" key="6">
    <source>
        <dbReference type="Proteomes" id="UP000683246"/>
    </source>
</evidence>
<sequence length="390" mass="45555">MIKNITKLSFAEYGRIAQKPYHAIPKEKDYKAITKMITSFDLHSFYIDHTHDTIMDIEGGTALLYVYIPGHDSVTFFLDKCVMLAPNVFYKVTPVYSGCKINITYNFKATRKQTKNTRLDFSPDMKSIFKIDKIYTLFYQEFDASFTYKGEKHDFWELTYVDQGELLTRIDDKPYTLQQGDFIFYAPNQYHTQKNNASSPISFLTITFDLDSPKEDIFKHQVFSCSQELREILEQIVHEKNEYGLYSADLIICYLKEFIITFMRSLTKKNTLKQLHSSMQVNTNNTLVNKALAYIYGHINEKITIDMLAQEVSISPSYLSRIFKHVMGVTIVDYMTHYRLEKSKAYIKSTELSLTQIAEILGFGSIHYFSKQFKKHYDISPLIYSKSIKK</sequence>
<dbReference type="SMART" id="SM00342">
    <property type="entry name" value="HTH_ARAC"/>
    <property type="match status" value="1"/>
</dbReference>
<dbReference type="Proteomes" id="UP000683246">
    <property type="component" value="Chromosome"/>
</dbReference>
<dbReference type="Pfam" id="PF07883">
    <property type="entry name" value="Cupin_2"/>
    <property type="match status" value="1"/>
</dbReference>
<gene>
    <name evidence="5" type="ORF">HZI73_23840</name>
</gene>
<dbReference type="InterPro" id="IPR037923">
    <property type="entry name" value="HTH-like"/>
</dbReference>
<dbReference type="PROSITE" id="PS00041">
    <property type="entry name" value="HTH_ARAC_FAMILY_1"/>
    <property type="match status" value="1"/>
</dbReference>
<feature type="domain" description="HTH araC/xylS-type" evidence="4">
    <location>
        <begin position="289"/>
        <end position="387"/>
    </location>
</feature>
<dbReference type="InterPro" id="IPR014710">
    <property type="entry name" value="RmlC-like_jellyroll"/>
</dbReference>
<dbReference type="PANTHER" id="PTHR43280">
    <property type="entry name" value="ARAC-FAMILY TRANSCRIPTIONAL REGULATOR"/>
    <property type="match status" value="1"/>
</dbReference>
<dbReference type="PANTHER" id="PTHR43280:SF2">
    <property type="entry name" value="HTH-TYPE TRANSCRIPTIONAL REGULATOR EXSA"/>
    <property type="match status" value="1"/>
</dbReference>
<accession>A0A8J8MNS8</accession>
<keyword evidence="2" id="KW-0238">DNA-binding</keyword>
<keyword evidence="1" id="KW-0805">Transcription regulation</keyword>
<organism evidence="5 6">
    <name type="scientific">Vallitalea pronyensis</name>
    <dbReference type="NCBI Taxonomy" id="1348613"/>
    <lineage>
        <taxon>Bacteria</taxon>
        <taxon>Bacillati</taxon>
        <taxon>Bacillota</taxon>
        <taxon>Clostridia</taxon>
        <taxon>Lachnospirales</taxon>
        <taxon>Vallitaleaceae</taxon>
        <taxon>Vallitalea</taxon>
    </lineage>
</organism>
<evidence type="ECO:0000313" key="5">
    <source>
        <dbReference type="EMBL" id="QUI25140.1"/>
    </source>
</evidence>
<dbReference type="EMBL" id="CP058649">
    <property type="protein sequence ID" value="QUI25140.1"/>
    <property type="molecule type" value="Genomic_DNA"/>
</dbReference>
<dbReference type="GO" id="GO:0043565">
    <property type="term" value="F:sequence-specific DNA binding"/>
    <property type="evidence" value="ECO:0007669"/>
    <property type="project" value="InterPro"/>
</dbReference>
<keyword evidence="3" id="KW-0804">Transcription</keyword>
<evidence type="ECO:0000259" key="4">
    <source>
        <dbReference type="PROSITE" id="PS01124"/>
    </source>
</evidence>
<protein>
    <submittedName>
        <fullName evidence="5">Helix-turn-helix transcriptional regulator</fullName>
    </submittedName>
</protein>
<dbReference type="Pfam" id="PF12833">
    <property type="entry name" value="HTH_18"/>
    <property type="match status" value="1"/>
</dbReference>
<dbReference type="KEGG" id="vpy:HZI73_23840"/>
<dbReference type="InterPro" id="IPR009057">
    <property type="entry name" value="Homeodomain-like_sf"/>
</dbReference>
<keyword evidence="6" id="KW-1185">Reference proteome</keyword>
<dbReference type="PROSITE" id="PS01124">
    <property type="entry name" value="HTH_ARAC_FAMILY_2"/>
    <property type="match status" value="1"/>
</dbReference>
<reference evidence="5" key="1">
    <citation type="submission" date="2020-07" db="EMBL/GenBank/DDBJ databases">
        <title>Vallitalea pronyensis genome.</title>
        <authorList>
            <person name="Postec A."/>
        </authorList>
    </citation>
    <scope>NUCLEOTIDE SEQUENCE</scope>
    <source>
        <strain evidence="5">FatNI3</strain>
    </source>
</reference>
<proteinExistence type="predicted"/>
<dbReference type="Gene3D" id="2.60.120.10">
    <property type="entry name" value="Jelly Rolls"/>
    <property type="match status" value="1"/>
</dbReference>
<dbReference type="GO" id="GO:0003700">
    <property type="term" value="F:DNA-binding transcription factor activity"/>
    <property type="evidence" value="ECO:0007669"/>
    <property type="project" value="InterPro"/>
</dbReference>
<dbReference type="SUPFAM" id="SSF51215">
    <property type="entry name" value="Regulatory protein AraC"/>
    <property type="match status" value="1"/>
</dbReference>
<evidence type="ECO:0000256" key="3">
    <source>
        <dbReference type="ARBA" id="ARBA00023163"/>
    </source>
</evidence>
<evidence type="ECO:0000256" key="1">
    <source>
        <dbReference type="ARBA" id="ARBA00023015"/>
    </source>
</evidence>
<dbReference type="Gene3D" id="1.10.10.60">
    <property type="entry name" value="Homeodomain-like"/>
    <property type="match status" value="2"/>
</dbReference>
<dbReference type="AlphaFoldDB" id="A0A8J8MNS8"/>
<dbReference type="InterPro" id="IPR018062">
    <property type="entry name" value="HTH_AraC-typ_CS"/>
</dbReference>
<dbReference type="InterPro" id="IPR013096">
    <property type="entry name" value="Cupin_2"/>
</dbReference>
<dbReference type="RefSeq" id="WP_212695840.1">
    <property type="nucleotide sequence ID" value="NZ_CP058649.1"/>
</dbReference>